<evidence type="ECO:0000256" key="1">
    <source>
        <dbReference type="ARBA" id="ARBA00007847"/>
    </source>
</evidence>
<dbReference type="InterPro" id="IPR015942">
    <property type="entry name" value="Asp/Glu/hydantoin_racemase"/>
</dbReference>
<evidence type="ECO:0000313" key="4">
    <source>
        <dbReference type="Proteomes" id="UP000244906"/>
    </source>
</evidence>
<evidence type="ECO:0000313" key="3">
    <source>
        <dbReference type="EMBL" id="PVZ65774.1"/>
    </source>
</evidence>
<protein>
    <submittedName>
        <fullName evidence="3">Aspartate racemase</fullName>
    </submittedName>
</protein>
<evidence type="ECO:0000256" key="2">
    <source>
        <dbReference type="ARBA" id="ARBA00023235"/>
    </source>
</evidence>
<dbReference type="InterPro" id="IPR001920">
    <property type="entry name" value="Asp/Glu_race"/>
</dbReference>
<reference evidence="3 4" key="1">
    <citation type="submission" date="2018-04" db="EMBL/GenBank/DDBJ databases">
        <title>Thalassorhabdus spongiae gen. nov., sp. nov., isolated from a marine sponge in South-West Iceland.</title>
        <authorList>
            <person name="Knobloch S."/>
            <person name="Daussin A."/>
            <person name="Johannsson R."/>
            <person name="Marteinsson V.T."/>
        </authorList>
    </citation>
    <scope>NUCLEOTIDE SEQUENCE [LARGE SCALE GENOMIC DNA]</scope>
    <source>
        <strain evidence="3 4">Hp12</strain>
    </source>
</reference>
<dbReference type="AlphaFoldDB" id="A0A2V1GR48"/>
<name>A0A2V1GR48_9GAMM</name>
<proteinExistence type="inferred from homology"/>
<organism evidence="3 4">
    <name type="scientific">Pelagibaculum spongiae</name>
    <dbReference type="NCBI Taxonomy" id="2080658"/>
    <lineage>
        <taxon>Bacteria</taxon>
        <taxon>Pseudomonadati</taxon>
        <taxon>Pseudomonadota</taxon>
        <taxon>Gammaproteobacteria</taxon>
        <taxon>Oceanospirillales</taxon>
        <taxon>Pelagibaculum</taxon>
    </lineage>
</organism>
<keyword evidence="4" id="KW-1185">Reference proteome</keyword>
<dbReference type="Proteomes" id="UP000244906">
    <property type="component" value="Unassembled WGS sequence"/>
</dbReference>
<dbReference type="OrthoDB" id="9803739at2"/>
<comment type="similarity">
    <text evidence="1">Belongs to the aspartate/glutamate racemases family.</text>
</comment>
<dbReference type="InterPro" id="IPR004380">
    <property type="entry name" value="Asp_race"/>
</dbReference>
<comment type="caution">
    <text evidence="3">The sequence shown here is derived from an EMBL/GenBank/DDBJ whole genome shotgun (WGS) entry which is preliminary data.</text>
</comment>
<dbReference type="Gene3D" id="3.40.50.1860">
    <property type="match status" value="2"/>
</dbReference>
<dbReference type="SUPFAM" id="SSF53681">
    <property type="entry name" value="Aspartate/glutamate racemase"/>
    <property type="match status" value="2"/>
</dbReference>
<accession>A0A2V1GR48</accession>
<dbReference type="Pfam" id="PF01177">
    <property type="entry name" value="Asp_Glu_race"/>
    <property type="match status" value="1"/>
</dbReference>
<keyword evidence="2" id="KW-0413">Isomerase</keyword>
<dbReference type="PANTHER" id="PTHR21198">
    <property type="entry name" value="GLUTAMATE RACEMASE"/>
    <property type="match status" value="1"/>
</dbReference>
<dbReference type="GO" id="GO:0047661">
    <property type="term" value="F:amino-acid racemase activity"/>
    <property type="evidence" value="ECO:0007669"/>
    <property type="project" value="InterPro"/>
</dbReference>
<dbReference type="NCBIfam" id="TIGR00035">
    <property type="entry name" value="asp_race"/>
    <property type="match status" value="1"/>
</dbReference>
<sequence length="225" mass="24863">MGPLATVDFMNKLIEQTQATSDQQHIPLMVCSVPQIPDRTRFLTSGGEDPFPAMLQGLKMLKRAGVDCFVIPCNTAHYWHQKLLQHSYMSSISIIDCVLDEIEFRKLKKIGLLATSATIKTELYQKRIASLSRQTIIPDSHGQSLVMQGIHDIKAGKIDSGCAKLTAQFQRLLEQGAEAIILGCTEIPLALQGLTATQPERCLDATLLLAQACVKRYQQPQMQAA</sequence>
<dbReference type="PANTHER" id="PTHR21198:SF7">
    <property type="entry name" value="ASPARTATE-GLUTAMATE RACEMASE FAMILY"/>
    <property type="match status" value="1"/>
</dbReference>
<dbReference type="EMBL" id="QDDL01000009">
    <property type="protein sequence ID" value="PVZ65774.1"/>
    <property type="molecule type" value="Genomic_DNA"/>
</dbReference>
<gene>
    <name evidence="3" type="ORF">DC094_17610</name>
</gene>